<gene>
    <name evidence="1" type="ORF">THAOC_24558</name>
</gene>
<evidence type="ECO:0000313" key="2">
    <source>
        <dbReference type="Proteomes" id="UP000266841"/>
    </source>
</evidence>
<comment type="caution">
    <text evidence="1">The sequence shown here is derived from an EMBL/GenBank/DDBJ whole genome shotgun (WGS) entry which is preliminary data.</text>
</comment>
<name>K0S457_THAOC</name>
<dbReference type="EMBL" id="AGNL01033460">
    <property type="protein sequence ID" value="EJK55681.1"/>
    <property type="molecule type" value="Genomic_DNA"/>
</dbReference>
<proteinExistence type="predicted"/>
<dbReference type="Proteomes" id="UP000266841">
    <property type="component" value="Unassembled WGS sequence"/>
</dbReference>
<feature type="non-terminal residue" evidence="1">
    <location>
        <position position="1"/>
    </location>
</feature>
<keyword evidence="2" id="KW-1185">Reference proteome</keyword>
<organism evidence="1 2">
    <name type="scientific">Thalassiosira oceanica</name>
    <name type="common">Marine diatom</name>
    <dbReference type="NCBI Taxonomy" id="159749"/>
    <lineage>
        <taxon>Eukaryota</taxon>
        <taxon>Sar</taxon>
        <taxon>Stramenopiles</taxon>
        <taxon>Ochrophyta</taxon>
        <taxon>Bacillariophyta</taxon>
        <taxon>Coscinodiscophyceae</taxon>
        <taxon>Thalassiosirophycidae</taxon>
        <taxon>Thalassiosirales</taxon>
        <taxon>Thalassiosiraceae</taxon>
        <taxon>Thalassiosira</taxon>
    </lineage>
</organism>
<evidence type="ECO:0000313" key="1">
    <source>
        <dbReference type="EMBL" id="EJK55681.1"/>
    </source>
</evidence>
<dbReference type="AlphaFoldDB" id="K0S457"/>
<protein>
    <submittedName>
        <fullName evidence="1">Uncharacterized protein</fullName>
    </submittedName>
</protein>
<sequence>NTSLPESTLNKKHNAINYHVVRESVASKSMRVGNIGKIDGKDNK</sequence>
<accession>K0S457</accession>
<reference evidence="1 2" key="1">
    <citation type="journal article" date="2012" name="Genome Biol.">
        <title>Genome and low-iron response of an oceanic diatom adapted to chronic iron limitation.</title>
        <authorList>
            <person name="Lommer M."/>
            <person name="Specht M."/>
            <person name="Roy A.S."/>
            <person name="Kraemer L."/>
            <person name="Andreson R."/>
            <person name="Gutowska M.A."/>
            <person name="Wolf J."/>
            <person name="Bergner S.V."/>
            <person name="Schilhabel M.B."/>
            <person name="Klostermeier U.C."/>
            <person name="Beiko R.G."/>
            <person name="Rosenstiel P."/>
            <person name="Hippler M."/>
            <person name="Laroche J."/>
        </authorList>
    </citation>
    <scope>NUCLEOTIDE SEQUENCE [LARGE SCALE GENOMIC DNA]</scope>
    <source>
        <strain evidence="1 2">CCMP1005</strain>
    </source>
</reference>